<feature type="domain" description="Protein kinase" evidence="9">
    <location>
        <begin position="28"/>
        <end position="316"/>
    </location>
</feature>
<feature type="binding site" evidence="7">
    <location>
        <position position="57"/>
    </location>
    <ligand>
        <name>ATP</name>
        <dbReference type="ChEBI" id="CHEBI:30616"/>
    </ligand>
</feature>
<keyword evidence="5 10" id="KW-0418">Kinase</keyword>
<evidence type="ECO:0000256" key="2">
    <source>
        <dbReference type="ARBA" id="ARBA00022527"/>
    </source>
</evidence>
<dbReference type="SUPFAM" id="SSF56112">
    <property type="entry name" value="Protein kinase-like (PK-like)"/>
    <property type="match status" value="1"/>
</dbReference>
<evidence type="ECO:0000313" key="10">
    <source>
        <dbReference type="EMBL" id="SDM43169.1"/>
    </source>
</evidence>
<dbReference type="GO" id="GO:0004674">
    <property type="term" value="F:protein serine/threonine kinase activity"/>
    <property type="evidence" value="ECO:0007669"/>
    <property type="project" value="UniProtKB-KW"/>
</dbReference>
<protein>
    <recommendedName>
        <fullName evidence="1">non-specific serine/threonine protein kinase</fullName>
        <ecNumber evidence="1">2.7.11.1</ecNumber>
    </recommendedName>
</protein>
<evidence type="ECO:0000259" key="9">
    <source>
        <dbReference type="PROSITE" id="PS50011"/>
    </source>
</evidence>
<dbReference type="STRING" id="211114.SAMN04489726_1585"/>
<evidence type="ECO:0000256" key="7">
    <source>
        <dbReference type="PROSITE-ProRule" id="PRU10141"/>
    </source>
</evidence>
<dbReference type="PROSITE" id="PS00107">
    <property type="entry name" value="PROTEIN_KINASE_ATP"/>
    <property type="match status" value="1"/>
</dbReference>
<evidence type="ECO:0000256" key="3">
    <source>
        <dbReference type="ARBA" id="ARBA00022679"/>
    </source>
</evidence>
<dbReference type="EMBL" id="LT629701">
    <property type="protein sequence ID" value="SDM43169.1"/>
    <property type="molecule type" value="Genomic_DNA"/>
</dbReference>
<keyword evidence="8" id="KW-0472">Membrane</keyword>
<dbReference type="InterPro" id="IPR008271">
    <property type="entry name" value="Ser/Thr_kinase_AS"/>
</dbReference>
<keyword evidence="11" id="KW-1185">Reference proteome</keyword>
<evidence type="ECO:0000256" key="1">
    <source>
        <dbReference type="ARBA" id="ARBA00012513"/>
    </source>
</evidence>
<keyword evidence="6 7" id="KW-0067">ATP-binding</keyword>
<dbReference type="OrthoDB" id="5241055at2"/>
<dbReference type="PROSITE" id="PS50011">
    <property type="entry name" value="PROTEIN_KINASE_DOM"/>
    <property type="match status" value="1"/>
</dbReference>
<dbReference type="GO" id="GO:0005524">
    <property type="term" value="F:ATP binding"/>
    <property type="evidence" value="ECO:0007669"/>
    <property type="project" value="UniProtKB-UniRule"/>
</dbReference>
<dbReference type="EC" id="2.7.11.1" evidence="1"/>
<dbReference type="SMART" id="SM00220">
    <property type="entry name" value="S_TKc"/>
    <property type="match status" value="1"/>
</dbReference>
<dbReference type="PANTHER" id="PTHR43289">
    <property type="entry name" value="MITOGEN-ACTIVATED PROTEIN KINASE KINASE KINASE 20-RELATED"/>
    <property type="match status" value="1"/>
</dbReference>
<dbReference type="Proteomes" id="UP000183376">
    <property type="component" value="Chromosome I"/>
</dbReference>
<dbReference type="Gene3D" id="1.10.510.10">
    <property type="entry name" value="Transferase(Phosphotransferase) domain 1"/>
    <property type="match status" value="1"/>
</dbReference>
<dbReference type="InterPro" id="IPR000719">
    <property type="entry name" value="Prot_kinase_dom"/>
</dbReference>
<keyword evidence="3" id="KW-0808">Transferase</keyword>
<sequence length="450" mass="48336">MALTISRRPGIDSTPLLGSSGGSSIGRYRVSGLLGTGAFASVWRAEDDELDAPVAIKVLADNWARHLDVRERFVSEAKLLRLADSDRILRVLDIGELPDGRPYFVTVLADGGSLEDSIAEGELSQDEALSVLIEVAEAVCVLHEHGIVHRDLKPSNVLIHRGRVLLADLGLAKALAQGSGLTQVAGSPGYMAPEQSRSGAVVDERTDVYGLGALAHRLLAGSTVGESGTRLPGRLGRAVRRALQTDPERRWPTARAFADELRAVAGGEKALSRSAFVLPAAAAVSVLAIVAALFYWPQDPPARPQAEAPKPVDPALCRASDVRMFDNGDYVEPLEMTRKSMELYFASTKRQCKLSGRLQDVRFVQADGKVIPLRYGDGQGEPQEVDLTEDGWGVVLLGWSSEAKNGKPLTPARLEFRLPGSLDLVSFPWQKGPVGDHSQVEVGPIVLPSN</sequence>
<keyword evidence="2" id="KW-0723">Serine/threonine-protein kinase</keyword>
<gene>
    <name evidence="10" type="ORF">SAMN04489726_1585</name>
</gene>
<keyword evidence="4 7" id="KW-0547">Nucleotide-binding</keyword>
<keyword evidence="8" id="KW-0812">Transmembrane</keyword>
<dbReference type="Pfam" id="PF00069">
    <property type="entry name" value="Pkinase"/>
    <property type="match status" value="1"/>
</dbReference>
<evidence type="ECO:0000256" key="8">
    <source>
        <dbReference type="SAM" id="Phobius"/>
    </source>
</evidence>
<name>A0A1G9T615_ALLAB</name>
<dbReference type="PROSITE" id="PS00108">
    <property type="entry name" value="PROTEIN_KINASE_ST"/>
    <property type="match status" value="1"/>
</dbReference>
<organism evidence="10 11">
    <name type="scientific">Allokutzneria albata</name>
    <name type="common">Kibdelosporangium albatum</name>
    <dbReference type="NCBI Taxonomy" id="211114"/>
    <lineage>
        <taxon>Bacteria</taxon>
        <taxon>Bacillati</taxon>
        <taxon>Actinomycetota</taxon>
        <taxon>Actinomycetes</taxon>
        <taxon>Pseudonocardiales</taxon>
        <taxon>Pseudonocardiaceae</taxon>
        <taxon>Allokutzneria</taxon>
    </lineage>
</organism>
<feature type="transmembrane region" description="Helical" evidence="8">
    <location>
        <begin position="276"/>
        <end position="296"/>
    </location>
</feature>
<dbReference type="InterPro" id="IPR011009">
    <property type="entry name" value="Kinase-like_dom_sf"/>
</dbReference>
<reference evidence="10 11" key="1">
    <citation type="submission" date="2016-10" db="EMBL/GenBank/DDBJ databases">
        <authorList>
            <person name="de Groot N.N."/>
        </authorList>
    </citation>
    <scope>NUCLEOTIDE SEQUENCE [LARGE SCALE GENOMIC DNA]</scope>
    <source>
        <strain evidence="10 11">DSM 44149</strain>
    </source>
</reference>
<dbReference type="eggNOG" id="COG0515">
    <property type="taxonomic scope" value="Bacteria"/>
</dbReference>
<evidence type="ECO:0000256" key="4">
    <source>
        <dbReference type="ARBA" id="ARBA00022741"/>
    </source>
</evidence>
<dbReference type="CDD" id="cd14014">
    <property type="entry name" value="STKc_PknB_like"/>
    <property type="match status" value="1"/>
</dbReference>
<dbReference type="InterPro" id="IPR017441">
    <property type="entry name" value="Protein_kinase_ATP_BS"/>
</dbReference>
<dbReference type="Gene3D" id="3.30.200.20">
    <property type="entry name" value="Phosphorylase Kinase, domain 1"/>
    <property type="match status" value="1"/>
</dbReference>
<proteinExistence type="predicted"/>
<keyword evidence="8" id="KW-1133">Transmembrane helix</keyword>
<evidence type="ECO:0000313" key="11">
    <source>
        <dbReference type="Proteomes" id="UP000183376"/>
    </source>
</evidence>
<evidence type="ECO:0000256" key="6">
    <source>
        <dbReference type="ARBA" id="ARBA00022840"/>
    </source>
</evidence>
<dbReference type="AlphaFoldDB" id="A0A1G9T615"/>
<evidence type="ECO:0000256" key="5">
    <source>
        <dbReference type="ARBA" id="ARBA00022777"/>
    </source>
</evidence>
<accession>A0A1G9T615</accession>
<dbReference type="PANTHER" id="PTHR43289:SF6">
    <property type="entry name" value="SERINE_THREONINE-PROTEIN KINASE NEKL-3"/>
    <property type="match status" value="1"/>
</dbReference>